<keyword evidence="2" id="KW-1185">Reference proteome</keyword>
<sequence length="87" mass="9526">MKLVAMKQALGRAQGLCGRGASGTVRLLTFKKDRSVTVSAVDGMVRVAEQGFSSQVVEVPAGSEARRALREACRREFPRSNKLYVRE</sequence>
<proteinExistence type="predicted"/>
<reference evidence="1" key="1">
    <citation type="journal article" date="2022" name="Int. J. Syst. Evol. Microbiol.">
        <title>Granulimonas faecalis gen. nov., sp. nov., and Leptogranulimonas caecicola gen. nov., sp. nov., novel lactate-producing Atopobiaceae bacteria isolated from mouse intestines, and an emended description of the family Atopobiaceae.</title>
        <authorList>
            <person name="Morinaga K."/>
            <person name="Kusada H."/>
            <person name="Sakamoto S."/>
            <person name="Murakami T."/>
            <person name="Toyoda A."/>
            <person name="Mori H."/>
            <person name="Meng X.Y."/>
            <person name="Takashino M."/>
            <person name="Murotomi K."/>
            <person name="Tamaki H."/>
        </authorList>
    </citation>
    <scope>NUCLEOTIDE SEQUENCE</scope>
    <source>
        <strain evidence="1">OPF53</strain>
    </source>
</reference>
<dbReference type="AlphaFoldDB" id="A0AAV5B416"/>
<dbReference type="EMBL" id="BQKC01000001">
    <property type="protein sequence ID" value="GJM56007.1"/>
    <property type="molecule type" value="Genomic_DNA"/>
</dbReference>
<protein>
    <submittedName>
        <fullName evidence="1">Uncharacterized protein</fullName>
    </submittedName>
</protein>
<evidence type="ECO:0000313" key="1">
    <source>
        <dbReference type="EMBL" id="GJM56007.1"/>
    </source>
</evidence>
<evidence type="ECO:0000313" key="2">
    <source>
        <dbReference type="Proteomes" id="UP001055025"/>
    </source>
</evidence>
<name>A0AAV5B416_9ACTN</name>
<dbReference type="RefSeq" id="WP_135978448.1">
    <property type="nucleotide sequence ID" value="NZ_BQKC01000001.1"/>
</dbReference>
<accession>A0AAV5B416</accession>
<dbReference type="Proteomes" id="UP001055025">
    <property type="component" value="Unassembled WGS sequence"/>
</dbReference>
<organism evidence="1 2">
    <name type="scientific">Granulimonas faecalis</name>
    <dbReference type="NCBI Taxonomy" id="2894155"/>
    <lineage>
        <taxon>Bacteria</taxon>
        <taxon>Bacillati</taxon>
        <taxon>Actinomycetota</taxon>
        <taxon>Coriobacteriia</taxon>
        <taxon>Coriobacteriales</taxon>
        <taxon>Kribbibacteriaceae</taxon>
        <taxon>Granulimonas</taxon>
    </lineage>
</organism>
<gene>
    <name evidence="1" type="ORF">ATOP_16620</name>
</gene>
<comment type="caution">
    <text evidence="1">The sequence shown here is derived from an EMBL/GenBank/DDBJ whole genome shotgun (WGS) entry which is preliminary data.</text>
</comment>